<gene>
    <name evidence="5" type="ORF">BG61_35245</name>
</gene>
<dbReference type="GO" id="GO:0019867">
    <property type="term" value="C:outer membrane"/>
    <property type="evidence" value="ECO:0007669"/>
    <property type="project" value="InterPro"/>
</dbReference>
<dbReference type="InterPro" id="IPR037873">
    <property type="entry name" value="BamE-like"/>
</dbReference>
<dbReference type="Proteomes" id="UP000027466">
    <property type="component" value="Unassembled WGS sequence"/>
</dbReference>
<evidence type="ECO:0000313" key="5">
    <source>
        <dbReference type="EMBL" id="KDR38980.1"/>
    </source>
</evidence>
<evidence type="ECO:0000256" key="2">
    <source>
        <dbReference type="ARBA" id="ARBA00023136"/>
    </source>
</evidence>
<protein>
    <recommendedName>
        <fullName evidence="4">Outer membrane protein assembly factor BamE domain-containing protein</fullName>
    </recommendedName>
</protein>
<keyword evidence="2" id="KW-0472">Membrane</keyword>
<feature type="domain" description="Outer membrane protein assembly factor BamE" evidence="4">
    <location>
        <begin position="28"/>
        <end position="108"/>
    </location>
</feature>
<comment type="caution">
    <text evidence="5">The sequence shown here is derived from an EMBL/GenBank/DDBJ whole genome shotgun (WGS) entry which is preliminary data.</text>
</comment>
<keyword evidence="6" id="KW-1185">Reference proteome</keyword>
<dbReference type="Pfam" id="PF04355">
    <property type="entry name" value="BamE"/>
    <property type="match status" value="1"/>
</dbReference>
<name>A0A069PEF9_9BURK</name>
<reference evidence="5 6" key="1">
    <citation type="submission" date="2014-03" db="EMBL/GenBank/DDBJ databases">
        <title>Draft Genome Sequences of Four Burkholderia Strains.</title>
        <authorList>
            <person name="Liu X.Y."/>
            <person name="Li C.X."/>
            <person name="Xu J.H."/>
        </authorList>
    </citation>
    <scope>NUCLEOTIDE SEQUENCE [LARGE SCALE GENOMIC DNA]</scope>
    <source>
        <strain evidence="5 6">DSM 50014</strain>
    </source>
</reference>
<dbReference type="RefSeq" id="WP_035942522.1">
    <property type="nucleotide sequence ID" value="NZ_CADFFX010000045.1"/>
</dbReference>
<dbReference type="AlphaFoldDB" id="A0A069PEF9"/>
<dbReference type="InterPro" id="IPR007450">
    <property type="entry name" value="BamE_dom"/>
</dbReference>
<dbReference type="EMBL" id="JFHC01000069">
    <property type="protein sequence ID" value="KDR38980.1"/>
    <property type="molecule type" value="Genomic_DNA"/>
</dbReference>
<dbReference type="Gene3D" id="3.30.1450.10">
    <property type="match status" value="1"/>
</dbReference>
<evidence type="ECO:0000313" key="6">
    <source>
        <dbReference type="Proteomes" id="UP000027466"/>
    </source>
</evidence>
<sequence>MKKIIASVLVAAAASLTLGGCVTGNASITDEQKVSSIQIGKSTMQDVERAFGKPGDVELQQGGEQVWTYQTVKTNAVAFIPIANMMGKSEEEHNLTVRFNKKGVVTAMGRGQHNM</sequence>
<evidence type="ECO:0000256" key="3">
    <source>
        <dbReference type="SAM" id="SignalP"/>
    </source>
</evidence>
<accession>A0A069PEF9</accession>
<feature type="signal peptide" evidence="3">
    <location>
        <begin position="1"/>
        <end position="26"/>
    </location>
</feature>
<proteinExistence type="predicted"/>
<evidence type="ECO:0000256" key="1">
    <source>
        <dbReference type="ARBA" id="ARBA00022729"/>
    </source>
</evidence>
<feature type="chain" id="PRO_5001667467" description="Outer membrane protein assembly factor BamE domain-containing protein" evidence="3">
    <location>
        <begin position="27"/>
        <end position="115"/>
    </location>
</feature>
<dbReference type="PROSITE" id="PS51257">
    <property type="entry name" value="PROKAR_LIPOPROTEIN"/>
    <property type="match status" value="1"/>
</dbReference>
<organism evidence="5 6">
    <name type="scientific">Caballeronia glathei</name>
    <dbReference type="NCBI Taxonomy" id="60547"/>
    <lineage>
        <taxon>Bacteria</taxon>
        <taxon>Pseudomonadati</taxon>
        <taxon>Pseudomonadota</taxon>
        <taxon>Betaproteobacteria</taxon>
        <taxon>Burkholderiales</taxon>
        <taxon>Burkholderiaceae</taxon>
        <taxon>Caballeronia</taxon>
    </lineage>
</organism>
<evidence type="ECO:0000259" key="4">
    <source>
        <dbReference type="Pfam" id="PF04355"/>
    </source>
</evidence>
<keyword evidence="1 3" id="KW-0732">Signal</keyword>